<name>G0SCV9_CHATD</name>
<dbReference type="Proteomes" id="UP000008066">
    <property type="component" value="Unassembled WGS sequence"/>
</dbReference>
<evidence type="ECO:0000313" key="2">
    <source>
        <dbReference type="EMBL" id="EGS19230.1"/>
    </source>
</evidence>
<proteinExistence type="predicted"/>
<sequence>MDDRDYHDLANDKDWASKYILGPLYDPEPNQVCASSAPQNVSASSASVRAPSTPRWARGSRFSGHGDQPLVLDDDDSGQEPSLIRRLMSRSKGDSQPQPPPRAYQPMSSTRAWNQGTIMAREDSTRTSMLFHKHRRTVSLPERFPGDESNRPLAILTREYQAAEERPLSRKRISDHPPAVHEVQEDQVTEVVDPDKIDYLDMSAPIPGLFYHHGGPYDAAQVARKRSHGVAVHQRSVSYAGPELEDLLNGESAVLGWRDDLIVEEEEDDKLEGEKRPGPRKRKGSSGRGKTLKEKIKRRLNVLRRKTL</sequence>
<dbReference type="AlphaFoldDB" id="G0SCV9"/>
<dbReference type="KEGG" id="cthr:CTHT_0058550"/>
<evidence type="ECO:0000256" key="1">
    <source>
        <dbReference type="SAM" id="MobiDB-lite"/>
    </source>
</evidence>
<accession>G0SCV9</accession>
<feature type="compositionally biased region" description="Low complexity" evidence="1">
    <location>
        <begin position="41"/>
        <end position="55"/>
    </location>
</feature>
<feature type="region of interest" description="Disordered" evidence="1">
    <location>
        <begin position="266"/>
        <end position="296"/>
    </location>
</feature>
<protein>
    <recommendedName>
        <fullName evidence="4">Pal1 cell morphology protein</fullName>
    </recommendedName>
</protein>
<dbReference type="RefSeq" id="XP_006696175.1">
    <property type="nucleotide sequence ID" value="XM_006696112.1"/>
</dbReference>
<dbReference type="OrthoDB" id="5389892at2759"/>
<reference evidence="2 3" key="1">
    <citation type="journal article" date="2011" name="Cell">
        <title>Insight into structure and assembly of the nuclear pore complex by utilizing the genome of a eukaryotic thermophile.</title>
        <authorList>
            <person name="Amlacher S."/>
            <person name="Sarges P."/>
            <person name="Flemming D."/>
            <person name="van Noort V."/>
            <person name="Kunze R."/>
            <person name="Devos D.P."/>
            <person name="Arumugam M."/>
            <person name="Bork P."/>
            <person name="Hurt E."/>
        </authorList>
    </citation>
    <scope>NUCLEOTIDE SEQUENCE [LARGE SCALE GENOMIC DNA]</scope>
    <source>
        <strain evidence="3">DSM 1495 / CBS 144.50 / IMI 039719</strain>
    </source>
</reference>
<evidence type="ECO:0000313" key="3">
    <source>
        <dbReference type="Proteomes" id="UP000008066"/>
    </source>
</evidence>
<keyword evidence="3" id="KW-1185">Reference proteome</keyword>
<evidence type="ECO:0008006" key="4">
    <source>
        <dbReference type="Google" id="ProtNLM"/>
    </source>
</evidence>
<feature type="region of interest" description="Disordered" evidence="1">
    <location>
        <begin position="26"/>
        <end position="110"/>
    </location>
</feature>
<dbReference type="EMBL" id="GL988045">
    <property type="protein sequence ID" value="EGS19230.1"/>
    <property type="molecule type" value="Genomic_DNA"/>
</dbReference>
<organism evidence="3">
    <name type="scientific">Chaetomium thermophilum (strain DSM 1495 / CBS 144.50 / IMI 039719)</name>
    <name type="common">Thermochaetoides thermophila</name>
    <dbReference type="NCBI Taxonomy" id="759272"/>
    <lineage>
        <taxon>Eukaryota</taxon>
        <taxon>Fungi</taxon>
        <taxon>Dikarya</taxon>
        <taxon>Ascomycota</taxon>
        <taxon>Pezizomycotina</taxon>
        <taxon>Sordariomycetes</taxon>
        <taxon>Sordariomycetidae</taxon>
        <taxon>Sordariales</taxon>
        <taxon>Chaetomiaceae</taxon>
        <taxon>Thermochaetoides</taxon>
    </lineage>
</organism>
<gene>
    <name evidence="2" type="ORF">CTHT_0058550</name>
</gene>
<dbReference type="HOGENOM" id="CLU_903152_0_0_1"/>
<dbReference type="GeneID" id="18259893"/>